<dbReference type="EMBL" id="JBHTAC010000002">
    <property type="protein sequence ID" value="MFC7241486.1"/>
    <property type="molecule type" value="Genomic_DNA"/>
</dbReference>
<name>A0ABW2GN63_9ACTN</name>
<proteinExistence type="predicted"/>
<accession>A0ABW2GN63</accession>
<keyword evidence="1" id="KW-0472">Membrane</keyword>
<feature type="transmembrane region" description="Helical" evidence="1">
    <location>
        <begin position="27"/>
        <end position="53"/>
    </location>
</feature>
<evidence type="ECO:0000313" key="3">
    <source>
        <dbReference type="Proteomes" id="UP001596392"/>
    </source>
</evidence>
<organism evidence="2 3">
    <name type="scientific">Catellatospora aurea</name>
    <dbReference type="NCBI Taxonomy" id="1337874"/>
    <lineage>
        <taxon>Bacteria</taxon>
        <taxon>Bacillati</taxon>
        <taxon>Actinomycetota</taxon>
        <taxon>Actinomycetes</taxon>
        <taxon>Micromonosporales</taxon>
        <taxon>Micromonosporaceae</taxon>
        <taxon>Catellatospora</taxon>
    </lineage>
</organism>
<feature type="transmembrane region" description="Helical" evidence="1">
    <location>
        <begin position="73"/>
        <end position="103"/>
    </location>
</feature>
<dbReference type="RefSeq" id="WP_376804952.1">
    <property type="nucleotide sequence ID" value="NZ_JBHTAC010000002.1"/>
</dbReference>
<feature type="transmembrane region" description="Helical" evidence="1">
    <location>
        <begin position="115"/>
        <end position="142"/>
    </location>
</feature>
<evidence type="ECO:0000256" key="1">
    <source>
        <dbReference type="SAM" id="Phobius"/>
    </source>
</evidence>
<keyword evidence="3" id="KW-1185">Reference proteome</keyword>
<comment type="caution">
    <text evidence="2">The sequence shown here is derived from an EMBL/GenBank/DDBJ whole genome shotgun (WGS) entry which is preliminary data.</text>
</comment>
<sequence>MSSEIDAAAYAADTASLSGRIATRVQYVLAGAYFLATAVALGRAAQLAGRFYLPHQGDEATGNADIWPGVLAAAWLAITFVLSVAPILAGLTALYAAVLLASARQRADRRTWRSLAASTVLAALAFAASLTPQAQTLLAWLLD</sequence>
<evidence type="ECO:0000313" key="2">
    <source>
        <dbReference type="EMBL" id="MFC7241486.1"/>
    </source>
</evidence>
<keyword evidence="1" id="KW-1133">Transmembrane helix</keyword>
<gene>
    <name evidence="2" type="ORF">ACFQO7_03220</name>
</gene>
<keyword evidence="1" id="KW-0812">Transmembrane</keyword>
<dbReference type="Proteomes" id="UP001596392">
    <property type="component" value="Unassembled WGS sequence"/>
</dbReference>
<protein>
    <recommendedName>
        <fullName evidence="4">Tripartite tricarboxylate transporter TctB family protein</fullName>
    </recommendedName>
</protein>
<evidence type="ECO:0008006" key="4">
    <source>
        <dbReference type="Google" id="ProtNLM"/>
    </source>
</evidence>
<reference evidence="3" key="1">
    <citation type="journal article" date="2019" name="Int. J. Syst. Evol. Microbiol.">
        <title>The Global Catalogue of Microorganisms (GCM) 10K type strain sequencing project: providing services to taxonomists for standard genome sequencing and annotation.</title>
        <authorList>
            <consortium name="The Broad Institute Genomics Platform"/>
            <consortium name="The Broad Institute Genome Sequencing Center for Infectious Disease"/>
            <person name="Wu L."/>
            <person name="Ma J."/>
        </authorList>
    </citation>
    <scope>NUCLEOTIDE SEQUENCE [LARGE SCALE GENOMIC DNA]</scope>
    <source>
        <strain evidence="3">CGMCC 1.9106</strain>
    </source>
</reference>